<accession>A0A2W5SQ91</accession>
<organism evidence="3 4">
    <name type="scientific">Archangium gephyra</name>
    <dbReference type="NCBI Taxonomy" id="48"/>
    <lineage>
        <taxon>Bacteria</taxon>
        <taxon>Pseudomonadati</taxon>
        <taxon>Myxococcota</taxon>
        <taxon>Myxococcia</taxon>
        <taxon>Myxococcales</taxon>
        <taxon>Cystobacterineae</taxon>
        <taxon>Archangiaceae</taxon>
        <taxon>Archangium</taxon>
    </lineage>
</organism>
<proteinExistence type="predicted"/>
<evidence type="ECO:0000259" key="2">
    <source>
        <dbReference type="Pfam" id="PF06719"/>
    </source>
</evidence>
<dbReference type="Pfam" id="PF06719">
    <property type="entry name" value="AraC_N"/>
    <property type="match status" value="1"/>
</dbReference>
<evidence type="ECO:0000256" key="1">
    <source>
        <dbReference type="SAM" id="MobiDB-lite"/>
    </source>
</evidence>
<dbReference type="EMBL" id="QFQP01000069">
    <property type="protein sequence ID" value="PZR03857.1"/>
    <property type="molecule type" value="Genomic_DNA"/>
</dbReference>
<feature type="compositionally biased region" description="Low complexity" evidence="1">
    <location>
        <begin position="143"/>
        <end position="153"/>
    </location>
</feature>
<dbReference type="InterPro" id="IPR009594">
    <property type="entry name" value="Tscrpt_reg_HTH_AraC_N"/>
</dbReference>
<sequence>MSLDELRQLTAHAENRRTETGIPRVAMVKGKVPEHELNAVYEPMVNLVLQGAKTMTIGERALRFDPATYFVMSVDLPAVGQVHQAVNGKPYVACSLSLEPARIAEVLEVAPPSVGRSGGFAVAPLTEELIDAWTRMLRLTAPRCSRSTPSCSPRSRRKREFPQSPRTRGSIRCCSRWSIRRTRSSRRSSRSRPSASRRVPSA</sequence>
<reference evidence="3 4" key="1">
    <citation type="submission" date="2017-08" db="EMBL/GenBank/DDBJ databases">
        <title>Infants hospitalized years apart are colonized by the same room-sourced microbial strains.</title>
        <authorList>
            <person name="Brooks B."/>
            <person name="Olm M.R."/>
            <person name="Firek B.A."/>
            <person name="Baker R."/>
            <person name="Thomas B.C."/>
            <person name="Morowitz M.J."/>
            <person name="Banfield J.F."/>
        </authorList>
    </citation>
    <scope>NUCLEOTIDE SEQUENCE [LARGE SCALE GENOMIC DNA]</scope>
    <source>
        <strain evidence="3">S2_003_000_R2_14</strain>
    </source>
</reference>
<protein>
    <recommendedName>
        <fullName evidence="2">Transcription regulator HTH AraC N-terminal domain-containing protein</fullName>
    </recommendedName>
</protein>
<dbReference type="GO" id="GO:0006355">
    <property type="term" value="P:regulation of DNA-templated transcription"/>
    <property type="evidence" value="ECO:0007669"/>
    <property type="project" value="TreeGrafter"/>
</dbReference>
<dbReference type="PANTHER" id="PTHR43436">
    <property type="entry name" value="ARAC-FAMILY TRANSCRIPTIONAL REGULATOR"/>
    <property type="match status" value="1"/>
</dbReference>
<name>A0A2W5SQ91_9BACT</name>
<evidence type="ECO:0000313" key="4">
    <source>
        <dbReference type="Proteomes" id="UP000249061"/>
    </source>
</evidence>
<dbReference type="Proteomes" id="UP000249061">
    <property type="component" value="Unassembled WGS sequence"/>
</dbReference>
<feature type="compositionally biased region" description="Low complexity" evidence="1">
    <location>
        <begin position="191"/>
        <end position="202"/>
    </location>
</feature>
<feature type="domain" description="Transcription regulator HTH AraC N-terminal" evidence="2">
    <location>
        <begin position="22"/>
        <end position="140"/>
    </location>
</feature>
<gene>
    <name evidence="3" type="ORF">DI536_35250</name>
</gene>
<feature type="region of interest" description="Disordered" evidence="1">
    <location>
        <begin position="143"/>
        <end position="202"/>
    </location>
</feature>
<feature type="compositionally biased region" description="Basic residues" evidence="1">
    <location>
        <begin position="178"/>
        <end position="190"/>
    </location>
</feature>
<evidence type="ECO:0000313" key="3">
    <source>
        <dbReference type="EMBL" id="PZR03857.1"/>
    </source>
</evidence>
<dbReference type="AlphaFoldDB" id="A0A2W5SQ91"/>
<comment type="caution">
    <text evidence="3">The sequence shown here is derived from an EMBL/GenBank/DDBJ whole genome shotgun (WGS) entry which is preliminary data.</text>
</comment>
<dbReference type="PANTHER" id="PTHR43436:SF1">
    <property type="entry name" value="TRANSCRIPTIONAL REGULATORY PROTEIN"/>
    <property type="match status" value="1"/>
</dbReference>